<keyword evidence="5" id="KW-1185">Reference proteome</keyword>
<gene>
    <name evidence="4" type="ORF">ACFFJC_10315</name>
</gene>
<feature type="domain" description="Bacterial type II secretion system protein E" evidence="3">
    <location>
        <begin position="105"/>
        <end position="385"/>
    </location>
</feature>
<reference evidence="4 5" key="1">
    <citation type="submission" date="2024-09" db="EMBL/GenBank/DDBJ databases">
        <authorList>
            <person name="Sun Q."/>
            <person name="Mori K."/>
        </authorList>
    </citation>
    <scope>NUCLEOTIDE SEQUENCE [LARGE SCALE GENOMIC DNA]</scope>
    <source>
        <strain evidence="4 5">CCM 7706</strain>
    </source>
</reference>
<protein>
    <submittedName>
        <fullName evidence="4">CpaF family protein</fullName>
    </submittedName>
</protein>
<dbReference type="InterPro" id="IPR001482">
    <property type="entry name" value="T2SS/T4SS_dom"/>
</dbReference>
<comment type="similarity">
    <text evidence="1">Belongs to the GSP E family.</text>
</comment>
<evidence type="ECO:0000313" key="4">
    <source>
        <dbReference type="EMBL" id="MFC0204666.1"/>
    </source>
</evidence>
<organism evidence="4 5">
    <name type="scientific">Novosphingobium soli</name>
    <dbReference type="NCBI Taxonomy" id="574956"/>
    <lineage>
        <taxon>Bacteria</taxon>
        <taxon>Pseudomonadati</taxon>
        <taxon>Pseudomonadota</taxon>
        <taxon>Alphaproteobacteria</taxon>
        <taxon>Sphingomonadales</taxon>
        <taxon>Sphingomonadaceae</taxon>
        <taxon>Novosphingobium</taxon>
    </lineage>
</organism>
<evidence type="ECO:0000313" key="5">
    <source>
        <dbReference type="Proteomes" id="UP001589798"/>
    </source>
</evidence>
<proteinExistence type="inferred from homology"/>
<feature type="region of interest" description="Disordered" evidence="2">
    <location>
        <begin position="1"/>
        <end position="31"/>
    </location>
</feature>
<dbReference type="PANTHER" id="PTHR30486">
    <property type="entry name" value="TWITCHING MOTILITY PROTEIN PILT"/>
    <property type="match status" value="1"/>
</dbReference>
<dbReference type="SUPFAM" id="SSF52540">
    <property type="entry name" value="P-loop containing nucleoside triphosphate hydrolases"/>
    <property type="match status" value="1"/>
</dbReference>
<dbReference type="CDD" id="cd01130">
    <property type="entry name" value="VirB11-like_ATPase"/>
    <property type="match status" value="1"/>
</dbReference>
<comment type="caution">
    <text evidence="4">The sequence shown here is derived from an EMBL/GenBank/DDBJ whole genome shotgun (WGS) entry which is preliminary data.</text>
</comment>
<evidence type="ECO:0000256" key="2">
    <source>
        <dbReference type="SAM" id="MobiDB-lite"/>
    </source>
</evidence>
<sequence length="454" mass="49711">MSLLTTDIVPGTPGAEEVAARRRAPIAQPSAQRMSDNYQAVKALTCQQVIEQLEAQGATAEALDRRTLRLEIEQVINSRSRRGQLALNSAERLLLIEDVEDEVVGLGPLAPLLRDSTVDDIIVNGANTIYAERGGLLERVETRFRDDAHLMNIIQRIVGPIGRRVDEATPFVDARLPDGSRVNIVIPPIALDGPLVSIRKFRLQALSVEDCVAGGVMSPPMAAFLTSAVRSRLNILICGGTGAGKSTLLNVLSSCISDRERLVTIEDAAELQLRQEHVVRLETRPPNVDGSREVSARDLVRNALRMRPDRIILGEVRGVEAVEMLQAMSTGHDGSMATLHANSPRDALSRLEMLLGFAGQQNDERAVRRFVANSVHVIVNIQRLANGARRITSVAEITGVEGEAYTLNELFHFEEHPPMSGEGAHRTLSPRPYHAARLRDYTPPTVTSREATAW</sequence>
<dbReference type="RefSeq" id="WP_379487422.1">
    <property type="nucleotide sequence ID" value="NZ_JBHLWK010000012.1"/>
</dbReference>
<dbReference type="InterPro" id="IPR050921">
    <property type="entry name" value="T4SS_GSP_E_ATPase"/>
</dbReference>
<dbReference type="InterPro" id="IPR027417">
    <property type="entry name" value="P-loop_NTPase"/>
</dbReference>
<accession>A0ABV6CXH1</accession>
<evidence type="ECO:0000256" key="1">
    <source>
        <dbReference type="ARBA" id="ARBA00006611"/>
    </source>
</evidence>
<dbReference type="Pfam" id="PF00437">
    <property type="entry name" value="T2SSE"/>
    <property type="match status" value="1"/>
</dbReference>
<dbReference type="Proteomes" id="UP001589798">
    <property type="component" value="Unassembled WGS sequence"/>
</dbReference>
<name>A0ABV6CXH1_9SPHN</name>
<evidence type="ECO:0000259" key="3">
    <source>
        <dbReference type="Pfam" id="PF00437"/>
    </source>
</evidence>
<dbReference type="Gene3D" id="3.30.450.380">
    <property type="match status" value="1"/>
</dbReference>
<dbReference type="EMBL" id="JBHLWK010000012">
    <property type="protein sequence ID" value="MFC0204666.1"/>
    <property type="molecule type" value="Genomic_DNA"/>
</dbReference>
<dbReference type="PANTHER" id="PTHR30486:SF6">
    <property type="entry name" value="TYPE IV PILUS RETRACTATION ATPASE PILT"/>
    <property type="match status" value="1"/>
</dbReference>
<dbReference type="Gene3D" id="3.40.50.300">
    <property type="entry name" value="P-loop containing nucleotide triphosphate hydrolases"/>
    <property type="match status" value="1"/>
</dbReference>